<keyword evidence="3" id="KW-1185">Reference proteome</keyword>
<proteinExistence type="predicted"/>
<protein>
    <submittedName>
        <fullName evidence="2">GDSL Lipase/Acylhydrolase family protein</fullName>
    </submittedName>
</protein>
<dbReference type="InterPro" id="IPR013830">
    <property type="entry name" value="SGNH_hydro"/>
</dbReference>
<dbReference type="FunCoup" id="N1JJF6">
    <property type="interactions" value="226"/>
</dbReference>
<dbReference type="InterPro" id="IPR036514">
    <property type="entry name" value="SGNH_hydro_sf"/>
</dbReference>
<accession>N1JJF6</accession>
<dbReference type="CDD" id="cd01838">
    <property type="entry name" value="Isoamyl_acetate_hydrolase_like"/>
    <property type="match status" value="1"/>
</dbReference>
<dbReference type="STRING" id="546991.N1JJF6"/>
<feature type="domain" description="SGNH hydrolase-type esterase" evidence="1">
    <location>
        <begin position="10"/>
        <end position="223"/>
    </location>
</feature>
<evidence type="ECO:0000313" key="3">
    <source>
        <dbReference type="Proteomes" id="UP000015441"/>
    </source>
</evidence>
<dbReference type="PANTHER" id="PTHR14209:SF19">
    <property type="entry name" value="ISOAMYL ACETATE-HYDROLYZING ESTERASE 1 HOMOLOG"/>
    <property type="match status" value="1"/>
</dbReference>
<keyword evidence="2" id="KW-0378">Hydrolase</keyword>
<dbReference type="HOGENOM" id="CLU_051989_0_0_1"/>
<organism evidence="2 3">
    <name type="scientific">Blumeria graminis f. sp. hordei (strain DH14)</name>
    <name type="common">Barley powdery mildew</name>
    <name type="synonym">Oidium monilioides f. sp. hordei</name>
    <dbReference type="NCBI Taxonomy" id="546991"/>
    <lineage>
        <taxon>Eukaryota</taxon>
        <taxon>Fungi</taxon>
        <taxon>Dikarya</taxon>
        <taxon>Ascomycota</taxon>
        <taxon>Pezizomycotina</taxon>
        <taxon>Leotiomycetes</taxon>
        <taxon>Erysiphales</taxon>
        <taxon>Erysiphaceae</taxon>
        <taxon>Blumeria</taxon>
        <taxon>Blumeria hordei</taxon>
    </lineage>
</organism>
<sequence length="256" mass="28646">MPAKYPQFILLGDSLVEYSSYLQDGFCFGAALAKHCARRLEVVNRGLCGYTTANELYYLHELMPSPDEARVDYVAILLGANDACLPDDASQQHIPIDTFKQNISQIITHASITQHRPKILLVTPPPVHEVHLAADERPKGLKLSRHLNLTAQYAAAVREVAHDFQAQNVCLIDLWTALITAAKSVENSEDDDLQLGTMKLGYSEGLRQHLVDGLHLTGKGYEVFWNLLKPHVGTDWPHDPADYSSWIFPHWRVAPS</sequence>
<reference evidence="2 3" key="1">
    <citation type="journal article" date="2010" name="Science">
        <title>Genome expansion and gene loss in powdery mildew fungi reveal tradeoffs in extreme parasitism.</title>
        <authorList>
            <person name="Spanu P.D."/>
            <person name="Abbott J.C."/>
            <person name="Amselem J."/>
            <person name="Burgis T.A."/>
            <person name="Soanes D.M."/>
            <person name="Stueber K."/>
            <person name="Ver Loren van Themaat E."/>
            <person name="Brown J.K.M."/>
            <person name="Butcher S.A."/>
            <person name="Gurr S.J."/>
            <person name="Lebrun M.-H."/>
            <person name="Ridout C.J."/>
            <person name="Schulze-Lefert P."/>
            <person name="Talbot N.J."/>
            <person name="Ahmadinejad N."/>
            <person name="Ametz C."/>
            <person name="Barton G.R."/>
            <person name="Benjdia M."/>
            <person name="Bidzinski P."/>
            <person name="Bindschedler L.V."/>
            <person name="Both M."/>
            <person name="Brewer M.T."/>
            <person name="Cadle-Davidson L."/>
            <person name="Cadle-Davidson M.M."/>
            <person name="Collemare J."/>
            <person name="Cramer R."/>
            <person name="Frenkel O."/>
            <person name="Godfrey D."/>
            <person name="Harriman J."/>
            <person name="Hoede C."/>
            <person name="King B.C."/>
            <person name="Klages S."/>
            <person name="Kleemann J."/>
            <person name="Knoll D."/>
            <person name="Koti P.S."/>
            <person name="Kreplak J."/>
            <person name="Lopez-Ruiz F.J."/>
            <person name="Lu X."/>
            <person name="Maekawa T."/>
            <person name="Mahanil S."/>
            <person name="Micali C."/>
            <person name="Milgroom M.G."/>
            <person name="Montana G."/>
            <person name="Noir S."/>
            <person name="O'Connell R.J."/>
            <person name="Oberhaensli S."/>
            <person name="Parlange F."/>
            <person name="Pedersen C."/>
            <person name="Quesneville H."/>
            <person name="Reinhardt R."/>
            <person name="Rott M."/>
            <person name="Sacristan S."/>
            <person name="Schmidt S.M."/>
            <person name="Schoen M."/>
            <person name="Skamnioti P."/>
            <person name="Sommer H."/>
            <person name="Stephens A."/>
            <person name="Takahara H."/>
            <person name="Thordal-Christensen H."/>
            <person name="Vigouroux M."/>
            <person name="Wessling R."/>
            <person name="Wicker T."/>
            <person name="Panstruga R."/>
        </authorList>
    </citation>
    <scope>NUCLEOTIDE SEQUENCE [LARGE SCALE GENOMIC DNA]</scope>
    <source>
        <strain evidence="2">DH14</strain>
    </source>
</reference>
<name>N1JJF6_BLUG1</name>
<gene>
    <name evidence="2" type="ORF">BGHDH14_bgh06427</name>
</gene>
<evidence type="ECO:0000259" key="1">
    <source>
        <dbReference type="Pfam" id="PF13472"/>
    </source>
</evidence>
<dbReference type="Gene3D" id="3.40.50.1110">
    <property type="entry name" value="SGNH hydrolase"/>
    <property type="match status" value="1"/>
</dbReference>
<dbReference type="GO" id="GO:0016787">
    <property type="term" value="F:hydrolase activity"/>
    <property type="evidence" value="ECO:0007669"/>
    <property type="project" value="UniProtKB-KW"/>
</dbReference>
<comment type="caution">
    <text evidence="2">The sequence shown here is derived from an EMBL/GenBank/DDBJ whole genome shotgun (WGS) entry which is preliminary data.</text>
</comment>
<dbReference type="OrthoDB" id="671439at2759"/>
<dbReference type="InParanoid" id="N1JJF6"/>
<dbReference type="PANTHER" id="PTHR14209">
    <property type="entry name" value="ISOAMYL ACETATE-HYDROLYZING ESTERASE 1"/>
    <property type="match status" value="1"/>
</dbReference>
<dbReference type="eggNOG" id="KOG3035">
    <property type="taxonomic scope" value="Eukaryota"/>
</dbReference>
<dbReference type="Proteomes" id="UP000015441">
    <property type="component" value="Unassembled WGS sequence"/>
</dbReference>
<dbReference type="AlphaFoldDB" id="N1JJF6"/>
<dbReference type="EMBL" id="CAUH01007446">
    <property type="protein sequence ID" value="CCU83039.1"/>
    <property type="molecule type" value="Genomic_DNA"/>
</dbReference>
<dbReference type="Pfam" id="PF13472">
    <property type="entry name" value="Lipase_GDSL_2"/>
    <property type="match status" value="1"/>
</dbReference>
<dbReference type="SUPFAM" id="SSF52266">
    <property type="entry name" value="SGNH hydrolase"/>
    <property type="match status" value="1"/>
</dbReference>
<dbReference type="InterPro" id="IPR045136">
    <property type="entry name" value="Iah1-like"/>
</dbReference>
<evidence type="ECO:0000313" key="2">
    <source>
        <dbReference type="EMBL" id="CCU83039.1"/>
    </source>
</evidence>